<organism evidence="4 5">
    <name type="scientific">Streptomyces showdoensis</name>
    <dbReference type="NCBI Taxonomy" id="68268"/>
    <lineage>
        <taxon>Bacteria</taxon>
        <taxon>Bacillati</taxon>
        <taxon>Actinomycetota</taxon>
        <taxon>Actinomycetes</taxon>
        <taxon>Kitasatosporales</taxon>
        <taxon>Streptomycetaceae</taxon>
        <taxon>Streptomyces</taxon>
    </lineage>
</organism>
<dbReference type="SMART" id="SM00829">
    <property type="entry name" value="PKS_ER"/>
    <property type="match status" value="1"/>
</dbReference>
<feature type="domain" description="Enoyl reductase (ER)" evidence="3">
    <location>
        <begin position="10"/>
        <end position="303"/>
    </location>
</feature>
<dbReference type="AlphaFoldDB" id="A0A2P2GGE4"/>
<evidence type="ECO:0000256" key="1">
    <source>
        <dbReference type="ARBA" id="ARBA00022857"/>
    </source>
</evidence>
<dbReference type="GO" id="GO:0070402">
    <property type="term" value="F:NADPH binding"/>
    <property type="evidence" value="ECO:0007669"/>
    <property type="project" value="TreeGrafter"/>
</dbReference>
<name>A0A2P2GGE4_STREW</name>
<dbReference type="RefSeq" id="WP_046910868.1">
    <property type="nucleotide sequence ID" value="NZ_BAAAXG010000026.1"/>
</dbReference>
<dbReference type="SUPFAM" id="SSF50129">
    <property type="entry name" value="GroES-like"/>
    <property type="match status" value="1"/>
</dbReference>
<keyword evidence="5" id="KW-1185">Reference proteome</keyword>
<dbReference type="OrthoDB" id="3727682at2"/>
<dbReference type="GO" id="GO:0016651">
    <property type="term" value="F:oxidoreductase activity, acting on NAD(P)H"/>
    <property type="evidence" value="ECO:0007669"/>
    <property type="project" value="TreeGrafter"/>
</dbReference>
<protein>
    <submittedName>
        <fullName evidence="4">NADPH:quinone reductase</fullName>
    </submittedName>
</protein>
<dbReference type="Gene3D" id="3.90.180.10">
    <property type="entry name" value="Medium-chain alcohol dehydrogenases, catalytic domain"/>
    <property type="match status" value="1"/>
</dbReference>
<evidence type="ECO:0000259" key="3">
    <source>
        <dbReference type="SMART" id="SM00829"/>
    </source>
</evidence>
<dbReference type="Gene3D" id="3.40.50.720">
    <property type="entry name" value="NAD(P)-binding Rossmann-like Domain"/>
    <property type="match status" value="1"/>
</dbReference>
<dbReference type="InterPro" id="IPR020843">
    <property type="entry name" value="ER"/>
</dbReference>
<sequence length="305" mass="31637">MEAIVYEEFGGHEVLRHETAVAVPEPGAGEVRVKVAAVGVNPVDWKRRYGWVEEFYPTTFPAVPGLEFAGTVDALGEGVTGVAVGDEVFGWTKTGAYAEYAVAGTFAPKPAALGWAQAASIPVAGETAQRVLDLLDVRAGETLLLHGAAGAVGAVAAQLAVAAGVTVIGTASERNHAFLRELGVTPVTYGDGLADRVREAAPQGVDAVFDAAGHDTLPVSIELLGGERSRIVTIAAPDAAEHGIVFSGVTVGESAARRLLTDQAALVAEGRLRFDLAETFPLKEAARAQELSESGHVRGKLVILL</sequence>
<dbReference type="InterPro" id="IPR013154">
    <property type="entry name" value="ADH-like_N"/>
</dbReference>
<dbReference type="EMBL" id="LAQS01000055">
    <property type="protein sequence ID" value="KKZ70577.1"/>
    <property type="molecule type" value="Genomic_DNA"/>
</dbReference>
<keyword evidence="1" id="KW-0521">NADP</keyword>
<evidence type="ECO:0000256" key="2">
    <source>
        <dbReference type="ARBA" id="ARBA00023002"/>
    </source>
</evidence>
<evidence type="ECO:0000313" key="4">
    <source>
        <dbReference type="EMBL" id="KKZ70577.1"/>
    </source>
</evidence>
<dbReference type="Pfam" id="PF13602">
    <property type="entry name" value="ADH_zinc_N_2"/>
    <property type="match status" value="1"/>
</dbReference>
<comment type="caution">
    <text evidence="4">The sequence shown here is derived from an EMBL/GenBank/DDBJ whole genome shotgun (WGS) entry which is preliminary data.</text>
</comment>
<dbReference type="InterPro" id="IPR036291">
    <property type="entry name" value="NAD(P)-bd_dom_sf"/>
</dbReference>
<dbReference type="PANTHER" id="PTHR48106">
    <property type="entry name" value="QUINONE OXIDOREDUCTASE PIG3-RELATED"/>
    <property type="match status" value="1"/>
</dbReference>
<gene>
    <name evidence="4" type="ORF">VO63_28275</name>
</gene>
<dbReference type="Proteomes" id="UP000265325">
    <property type="component" value="Unassembled WGS sequence"/>
</dbReference>
<dbReference type="Pfam" id="PF08240">
    <property type="entry name" value="ADH_N"/>
    <property type="match status" value="1"/>
</dbReference>
<reference evidence="4 5" key="1">
    <citation type="submission" date="2015-05" db="EMBL/GenBank/DDBJ databases">
        <title>Draft Genome assembly of Streptomyces showdoensis.</title>
        <authorList>
            <person name="Thapa K.K."/>
            <person name="Metsa-Ketela M."/>
        </authorList>
    </citation>
    <scope>NUCLEOTIDE SEQUENCE [LARGE SCALE GENOMIC DNA]</scope>
    <source>
        <strain evidence="4 5">ATCC 15227</strain>
    </source>
</reference>
<keyword evidence="2" id="KW-0560">Oxidoreductase</keyword>
<dbReference type="InterPro" id="IPR011032">
    <property type="entry name" value="GroES-like_sf"/>
</dbReference>
<dbReference type="CDD" id="cd05289">
    <property type="entry name" value="MDR_like_2"/>
    <property type="match status" value="1"/>
</dbReference>
<accession>A0A2P2GGE4</accession>
<proteinExistence type="predicted"/>
<evidence type="ECO:0000313" key="5">
    <source>
        <dbReference type="Proteomes" id="UP000265325"/>
    </source>
</evidence>
<dbReference type="SUPFAM" id="SSF51735">
    <property type="entry name" value="NAD(P)-binding Rossmann-fold domains"/>
    <property type="match status" value="1"/>
</dbReference>